<feature type="compositionally biased region" description="Basic and acidic residues" evidence="1">
    <location>
        <begin position="1"/>
        <end position="12"/>
    </location>
</feature>
<dbReference type="SUPFAM" id="SSF52540">
    <property type="entry name" value="P-loop containing nucleoside triphosphate hydrolases"/>
    <property type="match status" value="2"/>
</dbReference>
<evidence type="ECO:0008006" key="7">
    <source>
        <dbReference type="Google" id="ProtNLM"/>
    </source>
</evidence>
<name>A0AAQ4EGD4_AMBAM</name>
<feature type="region of interest" description="Disordered" evidence="1">
    <location>
        <begin position="1"/>
        <end position="105"/>
    </location>
</feature>
<evidence type="ECO:0000259" key="2">
    <source>
        <dbReference type="Pfam" id="PF13538"/>
    </source>
</evidence>
<dbReference type="EMBL" id="JARKHS020016403">
    <property type="protein sequence ID" value="KAK8773721.1"/>
    <property type="molecule type" value="Genomic_DNA"/>
</dbReference>
<dbReference type="Gene3D" id="3.40.50.300">
    <property type="entry name" value="P-loop containing nucleotide triphosphate hydrolases"/>
    <property type="match status" value="2"/>
</dbReference>
<evidence type="ECO:0000259" key="3">
    <source>
        <dbReference type="Pfam" id="PF14214"/>
    </source>
</evidence>
<evidence type="ECO:0000256" key="1">
    <source>
        <dbReference type="SAM" id="MobiDB-lite"/>
    </source>
</evidence>
<sequence length="1613" mass="184556">MRLDDNAPRVSERWNATKRQRRAMETIEERQQRLEKERLRQEGRNVANRQKRALETPEEREQRLEKERPRRETEKENRKRRRIEEAAMRQLQQRQTSEEIAEERRREHATRVAEFDAATREFAKRFTNNPFGYACSVCARLWHKEKLTPVTPAMFPTLCQAFPEWTDNQLAGAVVCNTCKGSLRKQKIPFYSTSNGYKYPPMPKGLPRLNPVAERLVSPRIPFVQIRRLMNWKNGQYGIKGPIVNVPVSTDAMLKQLPRNVDDQHQILVNIKRRRIDKGVYLADEVSREVLLPWIKVLQDSPLYRHYGITFDIDRVMEMIAEAEQNTGADLEDCDDGAEDEDSPMFDAAALMMDQRTLMFDEDEMLNHTVTMAPGEGQRPISILYDTHAEELSFPQIYLGHPRYIKPEARPSATSMAASEIRRSDRRGALPDDVLYMGAKVIRYRVGDNMKAFFKNAPGLQALTREDVENPEKVQNLVERDLGFMKGVPNNVQYWHTRKGELFAMIRQLGKPTAFLTLSASEMHWPDLLKLLKKLKVAKDEVDYDEEEMDRYYAAVLVNEDPVVCAIYFEHMVRVIMQILCNKRISPFRPNHVVEYFKRIEIQHRGSAHAHILLWLANAPNEQVENGGMPETVALPERILSLNNEALARPRCQRHEHTHTCYKGSRKTCRFNFPLWPMPCTVVLTPLASPKKEEDPEGAKHFENLKATRDALHDVLQHTIYASFEYMWEQHGIRDFGHYQMVIRAGLTRPTLMLKRDLDQCNVNAFNPWIGHVLNSNMDLQIILDVYACAAYVVEYVNKSNRGVSSLNRALRAIFDEDAENKLTYELALRKLGVRILNGIEMSAQEAAWVLLQFHMSETSTDVIFVNTVWPEERIRSKKTKDEMDREHLEATSTDIWRKSAIDKYEERPPELEDLTLAEFMTEYSSKGKLTKRTKRAILRCRDYDINDVVNYKREHVMLYVPFRRENEFLDRNKFETIFDENKERLMEVKEKFNSGVTSAELLEYVKNINESMVIEDDERAVAAAEGEERGATRAKVVVENDDTDIVPENAVASALVASNCPAVKKREDCMPLEDFYARMRMTNHRQRMIIEEVIHRLTTEDSEPLRIFFTGPAGCGKTFTLHLIMDVYNRYCKSKKVAYGDAEISGVNAYVACATTGKAAVALNGVTVHSAFKMSDVVFSNLLTKIGDGAVLEDFEVELLESRFVDAEEAGSRSEAVRLYYSNADVDAYNDKIAKRSQDKVDHPARDFITGYRSQDEKDAAARALETSGRVETGNLPATIALCAEKPYMLLKNIDITDGLVNGMVGKLKLIEYDAQGEPCRVWLRCPPGVGILAKAKLAQRGYRRNMNAWIPIDLMSMQFQLKGKLLKHMSVKRTQFPLVPASAMTIHKSQGGTFDAVVYEYAANHPQKLVYVALSRATSLEGLYLTNKDGCHKFTHRGPNPDRALKAEFERLQQHPLETAFSRCERLVEKSAVTIATLNVRSLLLHNCEITSDAMLMSAHALVFTETGADKDTPETIKGFTLVGAAKRPDQTRNAGVAIYVRDPLRPKVVTQGGADAARRSSLRRDPGSRIGRLWCIRRAPNEQPRCNQHHGRQTAAAHRQKNVSLHGRLQ</sequence>
<dbReference type="Pfam" id="PF14214">
    <property type="entry name" value="Helitron_like_N"/>
    <property type="match status" value="1"/>
</dbReference>
<evidence type="ECO:0000259" key="4">
    <source>
        <dbReference type="Pfam" id="PF20209"/>
    </source>
</evidence>
<dbReference type="InterPro" id="IPR051055">
    <property type="entry name" value="PIF1_helicase"/>
</dbReference>
<feature type="compositionally biased region" description="Basic and acidic residues" evidence="1">
    <location>
        <begin position="22"/>
        <end position="43"/>
    </location>
</feature>
<dbReference type="Proteomes" id="UP001321473">
    <property type="component" value="Unassembled WGS sequence"/>
</dbReference>
<feature type="domain" description="UvrD-like helicase C-terminal" evidence="2">
    <location>
        <begin position="1383"/>
        <end position="1421"/>
    </location>
</feature>
<comment type="caution">
    <text evidence="5">The sequence shown here is derived from an EMBL/GenBank/DDBJ whole genome shotgun (WGS) entry which is preliminary data.</text>
</comment>
<evidence type="ECO:0000313" key="5">
    <source>
        <dbReference type="EMBL" id="KAK8773721.1"/>
    </source>
</evidence>
<keyword evidence="6" id="KW-1185">Reference proteome</keyword>
<dbReference type="Pfam" id="PF20209">
    <property type="entry name" value="DUF6570"/>
    <property type="match status" value="1"/>
</dbReference>
<feature type="compositionally biased region" description="Basic and acidic residues" evidence="1">
    <location>
        <begin position="52"/>
        <end position="87"/>
    </location>
</feature>
<evidence type="ECO:0000313" key="6">
    <source>
        <dbReference type="Proteomes" id="UP001321473"/>
    </source>
</evidence>
<protein>
    <recommendedName>
        <fullName evidence="7">ATP-dependent DNA helicase</fullName>
    </recommendedName>
</protein>
<dbReference type="InterPro" id="IPR046700">
    <property type="entry name" value="DUF6570"/>
</dbReference>
<feature type="region of interest" description="Disordered" evidence="1">
    <location>
        <begin position="1587"/>
        <end position="1613"/>
    </location>
</feature>
<organism evidence="5 6">
    <name type="scientific">Amblyomma americanum</name>
    <name type="common">Lone star tick</name>
    <dbReference type="NCBI Taxonomy" id="6943"/>
    <lineage>
        <taxon>Eukaryota</taxon>
        <taxon>Metazoa</taxon>
        <taxon>Ecdysozoa</taxon>
        <taxon>Arthropoda</taxon>
        <taxon>Chelicerata</taxon>
        <taxon>Arachnida</taxon>
        <taxon>Acari</taxon>
        <taxon>Parasitiformes</taxon>
        <taxon>Ixodida</taxon>
        <taxon>Ixodoidea</taxon>
        <taxon>Ixodidae</taxon>
        <taxon>Amblyomminae</taxon>
        <taxon>Amblyomma</taxon>
    </lineage>
</organism>
<dbReference type="Pfam" id="PF13538">
    <property type="entry name" value="UvrD_C_2"/>
    <property type="match status" value="1"/>
</dbReference>
<feature type="domain" description="Helitron helicase-like" evidence="3">
    <location>
        <begin position="460"/>
        <end position="614"/>
    </location>
</feature>
<accession>A0AAQ4EGD4</accession>
<dbReference type="InterPro" id="IPR027417">
    <property type="entry name" value="P-loop_NTPase"/>
</dbReference>
<dbReference type="InterPro" id="IPR027785">
    <property type="entry name" value="UvrD-like_helicase_C"/>
</dbReference>
<feature type="domain" description="DUF6570" evidence="4">
    <location>
        <begin position="185"/>
        <end position="314"/>
    </location>
</feature>
<gene>
    <name evidence="5" type="ORF">V5799_011748</name>
</gene>
<dbReference type="InterPro" id="IPR025476">
    <property type="entry name" value="Helitron_helicase-like"/>
</dbReference>
<reference evidence="5 6" key="1">
    <citation type="journal article" date="2023" name="Arcadia Sci">
        <title>De novo assembly of a long-read Amblyomma americanum tick genome.</title>
        <authorList>
            <person name="Chou S."/>
            <person name="Poskanzer K.E."/>
            <person name="Rollins M."/>
            <person name="Thuy-Boun P.S."/>
        </authorList>
    </citation>
    <scope>NUCLEOTIDE SEQUENCE [LARGE SCALE GENOMIC DNA]</scope>
    <source>
        <strain evidence="5">F_SG_1</strain>
        <tissue evidence="5">Salivary glands</tissue>
    </source>
</reference>
<dbReference type="PANTHER" id="PTHR47642:SF5">
    <property type="entry name" value="ATP-DEPENDENT DNA HELICASE"/>
    <property type="match status" value="1"/>
</dbReference>
<proteinExistence type="predicted"/>
<dbReference type="PANTHER" id="PTHR47642">
    <property type="entry name" value="ATP-DEPENDENT DNA HELICASE"/>
    <property type="match status" value="1"/>
</dbReference>
<dbReference type="CDD" id="cd18809">
    <property type="entry name" value="SF1_C_RecD"/>
    <property type="match status" value="1"/>
</dbReference>